<accession>A0A4S2KCZ6</accession>
<comment type="subcellular location">
    <subcellularLocation>
        <location evidence="1">Secreted</location>
    </subcellularLocation>
</comment>
<feature type="signal peptide" evidence="4">
    <location>
        <begin position="1"/>
        <end position="18"/>
    </location>
</feature>
<feature type="domain" description="Invertebrate defensins family profile" evidence="5">
    <location>
        <begin position="63"/>
        <end position="106"/>
    </location>
</feature>
<sequence length="106" mass="11580">MKLLAILTVLAVLAYASANTLPAYASANTLPAVYDGPTYELTAIEDPENDEMQSNLPPIRNRRVTCDLLSWQSKWLSINHSACAGKCLVQGRRGGRCRGGICVCRR</sequence>
<protein>
    <submittedName>
        <fullName evidence="6">Defensin-2</fullName>
    </submittedName>
</protein>
<dbReference type="InterPro" id="IPR036574">
    <property type="entry name" value="Scorpion_toxin-like_sf"/>
</dbReference>
<keyword evidence="4" id="KW-0732">Signal</keyword>
<keyword evidence="3" id="KW-1015">Disulfide bond</keyword>
<dbReference type="GO" id="GO:0042742">
    <property type="term" value="P:defense response to bacterium"/>
    <property type="evidence" value="ECO:0007669"/>
    <property type="project" value="TreeGrafter"/>
</dbReference>
<evidence type="ECO:0000256" key="2">
    <source>
        <dbReference type="ARBA" id="ARBA00022525"/>
    </source>
</evidence>
<gene>
    <name evidence="6" type="ORF">DBV15_06100</name>
</gene>
<evidence type="ECO:0000256" key="3">
    <source>
        <dbReference type="ARBA" id="ARBA00023157"/>
    </source>
</evidence>
<evidence type="ECO:0000313" key="7">
    <source>
        <dbReference type="Proteomes" id="UP000310200"/>
    </source>
</evidence>
<dbReference type="Pfam" id="PF01097">
    <property type="entry name" value="Defensin_2"/>
    <property type="match status" value="1"/>
</dbReference>
<dbReference type="GO" id="GO:0006959">
    <property type="term" value="P:humoral immune response"/>
    <property type="evidence" value="ECO:0007669"/>
    <property type="project" value="TreeGrafter"/>
</dbReference>
<dbReference type="PANTHER" id="PTHR13645">
    <property type="entry name" value="DEFENSIN"/>
    <property type="match status" value="1"/>
</dbReference>
<name>A0A4S2KCZ6_9HYME</name>
<proteinExistence type="predicted"/>
<dbReference type="GO" id="GO:0005615">
    <property type="term" value="C:extracellular space"/>
    <property type="evidence" value="ECO:0007669"/>
    <property type="project" value="TreeGrafter"/>
</dbReference>
<evidence type="ECO:0000256" key="1">
    <source>
        <dbReference type="ARBA" id="ARBA00004613"/>
    </source>
</evidence>
<keyword evidence="2" id="KW-0964">Secreted</keyword>
<reference evidence="6 7" key="1">
    <citation type="journal article" date="2019" name="Philos. Trans. R. Soc. Lond., B, Biol. Sci.">
        <title>Ant behaviour and brain gene expression of defending hosts depend on the ecological success of the intruding social parasite.</title>
        <authorList>
            <person name="Kaur R."/>
            <person name="Stoldt M."/>
            <person name="Jongepier E."/>
            <person name="Feldmeyer B."/>
            <person name="Menzel F."/>
            <person name="Bornberg-Bauer E."/>
            <person name="Foitzik S."/>
        </authorList>
    </citation>
    <scope>NUCLEOTIDE SEQUENCE [LARGE SCALE GENOMIC DNA]</scope>
    <source>
        <tissue evidence="6">Whole body</tissue>
    </source>
</reference>
<dbReference type="InterPro" id="IPR001542">
    <property type="entry name" value="Defensin_invertebrate/fungal"/>
</dbReference>
<organism evidence="6 7">
    <name type="scientific">Temnothorax longispinosus</name>
    <dbReference type="NCBI Taxonomy" id="300112"/>
    <lineage>
        <taxon>Eukaryota</taxon>
        <taxon>Metazoa</taxon>
        <taxon>Ecdysozoa</taxon>
        <taxon>Arthropoda</taxon>
        <taxon>Hexapoda</taxon>
        <taxon>Insecta</taxon>
        <taxon>Pterygota</taxon>
        <taxon>Neoptera</taxon>
        <taxon>Endopterygota</taxon>
        <taxon>Hymenoptera</taxon>
        <taxon>Apocrita</taxon>
        <taxon>Aculeata</taxon>
        <taxon>Formicoidea</taxon>
        <taxon>Formicidae</taxon>
        <taxon>Myrmicinae</taxon>
        <taxon>Temnothorax</taxon>
    </lineage>
</organism>
<dbReference type="PANTHER" id="PTHR13645:SF0">
    <property type="entry name" value="DEFENSIN"/>
    <property type="match status" value="1"/>
</dbReference>
<keyword evidence="7" id="KW-1185">Reference proteome</keyword>
<dbReference type="SUPFAM" id="SSF57095">
    <property type="entry name" value="Scorpion toxin-like"/>
    <property type="match status" value="1"/>
</dbReference>
<feature type="chain" id="PRO_5020386893" evidence="4">
    <location>
        <begin position="19"/>
        <end position="106"/>
    </location>
</feature>
<dbReference type="Gene3D" id="3.30.30.10">
    <property type="entry name" value="Knottin, scorpion toxin-like"/>
    <property type="match status" value="1"/>
</dbReference>
<comment type="caution">
    <text evidence="6">The sequence shown here is derived from an EMBL/GenBank/DDBJ whole genome shotgun (WGS) entry which is preliminary data.</text>
</comment>
<dbReference type="AlphaFoldDB" id="A0A4S2KCZ6"/>
<evidence type="ECO:0000256" key="4">
    <source>
        <dbReference type="SAM" id="SignalP"/>
    </source>
</evidence>
<evidence type="ECO:0000313" key="6">
    <source>
        <dbReference type="EMBL" id="TGZ47143.1"/>
    </source>
</evidence>
<dbReference type="EMBL" id="QBLH01002754">
    <property type="protein sequence ID" value="TGZ47143.1"/>
    <property type="molecule type" value="Genomic_DNA"/>
</dbReference>
<dbReference type="Proteomes" id="UP000310200">
    <property type="component" value="Unassembled WGS sequence"/>
</dbReference>
<evidence type="ECO:0000259" key="5">
    <source>
        <dbReference type="PROSITE" id="PS51378"/>
    </source>
</evidence>
<dbReference type="PROSITE" id="PS51378">
    <property type="entry name" value="INVERT_DEFENSINS"/>
    <property type="match status" value="1"/>
</dbReference>